<evidence type="ECO:0000256" key="7">
    <source>
        <dbReference type="ARBA" id="ARBA00023136"/>
    </source>
</evidence>
<dbReference type="AlphaFoldDB" id="A0A0G0KUG5"/>
<evidence type="ECO:0000256" key="2">
    <source>
        <dbReference type="ARBA" id="ARBA00022475"/>
    </source>
</evidence>
<comment type="caution">
    <text evidence="9">The sequence shown here is derived from an EMBL/GenBank/DDBJ whole genome shotgun (WGS) entry which is preliminary data.</text>
</comment>
<feature type="transmembrane region" description="Helical" evidence="8">
    <location>
        <begin position="144"/>
        <end position="161"/>
    </location>
</feature>
<keyword evidence="7 8" id="KW-0472">Membrane</keyword>
<dbReference type="InterPro" id="IPR050297">
    <property type="entry name" value="LipidA_mod_glycosyltrf_83"/>
</dbReference>
<evidence type="ECO:0000256" key="1">
    <source>
        <dbReference type="ARBA" id="ARBA00004651"/>
    </source>
</evidence>
<feature type="transmembrane region" description="Helical" evidence="8">
    <location>
        <begin position="334"/>
        <end position="351"/>
    </location>
</feature>
<evidence type="ECO:0000256" key="4">
    <source>
        <dbReference type="ARBA" id="ARBA00022679"/>
    </source>
</evidence>
<keyword evidence="5 8" id="KW-0812">Transmembrane</keyword>
<feature type="transmembrane region" description="Helical" evidence="8">
    <location>
        <begin position="92"/>
        <end position="112"/>
    </location>
</feature>
<feature type="transmembrane region" description="Helical" evidence="8">
    <location>
        <begin position="304"/>
        <end position="322"/>
    </location>
</feature>
<keyword evidence="4" id="KW-0808">Transferase</keyword>
<keyword evidence="2" id="KW-1003">Cell membrane</keyword>
<feature type="transmembrane region" description="Helical" evidence="8">
    <location>
        <begin position="118"/>
        <end position="137"/>
    </location>
</feature>
<comment type="subcellular location">
    <subcellularLocation>
        <location evidence="1">Cell membrane</location>
        <topology evidence="1">Multi-pass membrane protein</topology>
    </subcellularLocation>
</comment>
<evidence type="ECO:0000256" key="3">
    <source>
        <dbReference type="ARBA" id="ARBA00022676"/>
    </source>
</evidence>
<dbReference type="GO" id="GO:0016763">
    <property type="term" value="F:pentosyltransferase activity"/>
    <property type="evidence" value="ECO:0007669"/>
    <property type="project" value="TreeGrafter"/>
</dbReference>
<protein>
    <submittedName>
        <fullName evidence="9">Uncharacterized protein</fullName>
    </submittedName>
</protein>
<accession>A0A0G0KUG5</accession>
<sequence length="510" mass="59604">MNFTLFIRKYKIVLLLGFIILLSAFLRFYRLGEIYIFNFDEEYQATYAWTLVKDPHPIWIGVSASFLDFYLGPYFTYFTAILLAISHGDPLIGAYFAAFLGVVTTTLFFFIGWKIFNLTTGVISSLLYAALPLFVFFDQKYWNTMFTPLITMLLFLTMILVKRSKWWWVLYAGLFGSILQTHLEPAPLLLIGLWYFVREQYWKNIKLTAICLLVFALFYWPLAVFDYYHNFSNWTLFSRFTTHLNESKIAFDPSAKFKTLFDSMGRFWYLKAGNPNADEINFGCTSLSVKKEFKFIDQYAKRTYAHPVLSLLTLCLLAIFLWKFIKGKKYEYKMLAIFLCVSLFFFMIFPGGSSEYYTLYFLVLFTLVQGILISKIKILRLPLFILVFLAVAAGINTIINVSGEFSLAPKKIIINKVMEVIQDKQFAIEGRGVCHDYEGWRYLFKVYGRVPDISYTDKNLGWLYPEEIKKDVKLEYTVILSEDRIPLKEDLPYLLTIKAGGYKAYIKKNQ</sequence>
<reference evidence="9 10" key="1">
    <citation type="journal article" date="2015" name="Nature">
        <title>rRNA introns, odd ribosomes, and small enigmatic genomes across a large radiation of phyla.</title>
        <authorList>
            <person name="Brown C.T."/>
            <person name="Hug L.A."/>
            <person name="Thomas B.C."/>
            <person name="Sharon I."/>
            <person name="Castelle C.J."/>
            <person name="Singh A."/>
            <person name="Wilkins M.J."/>
            <person name="Williams K.H."/>
            <person name="Banfield J.F."/>
        </authorList>
    </citation>
    <scope>NUCLEOTIDE SEQUENCE [LARGE SCALE GENOMIC DNA]</scope>
</reference>
<dbReference type="PANTHER" id="PTHR33908:SF11">
    <property type="entry name" value="MEMBRANE PROTEIN"/>
    <property type="match status" value="1"/>
</dbReference>
<keyword evidence="3" id="KW-0328">Glycosyltransferase</keyword>
<evidence type="ECO:0000313" key="9">
    <source>
        <dbReference type="EMBL" id="KKQ79155.1"/>
    </source>
</evidence>
<feature type="transmembrane region" description="Helical" evidence="8">
    <location>
        <begin position="209"/>
        <end position="228"/>
    </location>
</feature>
<feature type="transmembrane region" description="Helical" evidence="8">
    <location>
        <begin position="58"/>
        <end position="85"/>
    </location>
</feature>
<feature type="transmembrane region" description="Helical" evidence="8">
    <location>
        <begin position="167"/>
        <end position="197"/>
    </location>
</feature>
<keyword evidence="6 8" id="KW-1133">Transmembrane helix</keyword>
<evidence type="ECO:0000256" key="5">
    <source>
        <dbReference type="ARBA" id="ARBA00022692"/>
    </source>
</evidence>
<dbReference type="GO" id="GO:0009103">
    <property type="term" value="P:lipopolysaccharide biosynthetic process"/>
    <property type="evidence" value="ECO:0007669"/>
    <property type="project" value="UniProtKB-ARBA"/>
</dbReference>
<dbReference type="GO" id="GO:0005886">
    <property type="term" value="C:plasma membrane"/>
    <property type="evidence" value="ECO:0007669"/>
    <property type="project" value="UniProtKB-SubCell"/>
</dbReference>
<feature type="transmembrane region" description="Helical" evidence="8">
    <location>
        <begin position="12"/>
        <end position="29"/>
    </location>
</feature>
<dbReference type="PANTHER" id="PTHR33908">
    <property type="entry name" value="MANNOSYLTRANSFERASE YKCB-RELATED"/>
    <property type="match status" value="1"/>
</dbReference>
<evidence type="ECO:0000256" key="8">
    <source>
        <dbReference type="SAM" id="Phobius"/>
    </source>
</evidence>
<evidence type="ECO:0000313" key="10">
    <source>
        <dbReference type="Proteomes" id="UP000034324"/>
    </source>
</evidence>
<dbReference type="EMBL" id="LBVC01000001">
    <property type="protein sequence ID" value="KKQ79155.1"/>
    <property type="molecule type" value="Genomic_DNA"/>
</dbReference>
<dbReference type="Proteomes" id="UP000034324">
    <property type="component" value="Unassembled WGS sequence"/>
</dbReference>
<evidence type="ECO:0000256" key="6">
    <source>
        <dbReference type="ARBA" id="ARBA00022989"/>
    </source>
</evidence>
<name>A0A0G0KUG5_9BACT</name>
<proteinExistence type="predicted"/>
<feature type="transmembrane region" description="Helical" evidence="8">
    <location>
        <begin position="381"/>
        <end position="399"/>
    </location>
</feature>
<feature type="transmembrane region" description="Helical" evidence="8">
    <location>
        <begin position="357"/>
        <end position="374"/>
    </location>
</feature>
<organism evidence="9 10">
    <name type="scientific">Candidatus Daviesbacteria bacterium GW2011_GWF2_38_6</name>
    <dbReference type="NCBI Taxonomy" id="1618432"/>
    <lineage>
        <taxon>Bacteria</taxon>
        <taxon>Candidatus Daviesiibacteriota</taxon>
    </lineage>
</organism>
<gene>
    <name evidence="9" type="ORF">US99_C0001G0010</name>
</gene>